<proteinExistence type="predicted"/>
<dbReference type="EMBL" id="CAJVPT010003393">
    <property type="protein sequence ID" value="CAG8495362.1"/>
    <property type="molecule type" value="Genomic_DNA"/>
</dbReference>
<gene>
    <name evidence="1" type="ORF">ACOLOM_LOCUS2559</name>
</gene>
<reference evidence="1" key="1">
    <citation type="submission" date="2021-06" db="EMBL/GenBank/DDBJ databases">
        <authorList>
            <person name="Kallberg Y."/>
            <person name="Tangrot J."/>
            <person name="Rosling A."/>
        </authorList>
    </citation>
    <scope>NUCLEOTIDE SEQUENCE</scope>
    <source>
        <strain evidence="1">CL356</strain>
    </source>
</reference>
<dbReference type="Proteomes" id="UP000789525">
    <property type="component" value="Unassembled WGS sequence"/>
</dbReference>
<sequence>MKRDKSFKREDLSLKEIRRLMVTNSTGEFTRLSKNHIYACILLLQSLYRRGQEFDKLAFRRVEKYHGISSSSLKKIRESMQVRGANLAFITLQYLIRIQCEWRSGTLREAIFWMDVMEDLGFSPTLADYTNIIYRGIELENYDIVRRYIRRLVDAGLSPTLKNVGAVLGFSESNYRFKLVESSFQQFFHEGYFEPTKDNYNWLLFRYAKLDRRNRVGKYFEEMIKERLYPDTLTFQSLIAAEIGFYGERKSSAERLATSIGHYKEMQSKYVLKPNSFIYFSLLNRIINPPSDVRHANRTIEDYDVIRELTVGLLSCLTPDCQILNKVSNNFLKKLFSLLLLRNYLREAQLVYQELRDRNPKNINKKGARELIEAFTKSSNPSLARNLFHEMISSGVQPVSKYYGIILEAYLNDNDLISSLKFYEIIREHEIVPSEINYLHLIRALIYHQEIEKANEVFEDAVRHYGRPCLPIFNTLLHGYFMAADDESAQKLLNDMEAKYGVEPNVITYNILIQGYAKMKWSNLSGIRKIYEKMKRNNVKPDSITFRNLMLASLKHGDIGQARRYFDENVEANVEVNFRGGITLMNYLVISGDGSGDHMNFCLRIYEELKKNDKVNKQVFETLLYGSQKFGDLRMKEGIEKEIKEAGFDESEEFAFIEQQGATDLTNLE</sequence>
<evidence type="ECO:0000313" key="1">
    <source>
        <dbReference type="EMBL" id="CAG8495362.1"/>
    </source>
</evidence>
<accession>A0ACA9KY34</accession>
<name>A0ACA9KY34_9GLOM</name>
<organism evidence="1 2">
    <name type="scientific">Acaulospora colombiana</name>
    <dbReference type="NCBI Taxonomy" id="27376"/>
    <lineage>
        <taxon>Eukaryota</taxon>
        <taxon>Fungi</taxon>
        <taxon>Fungi incertae sedis</taxon>
        <taxon>Mucoromycota</taxon>
        <taxon>Glomeromycotina</taxon>
        <taxon>Glomeromycetes</taxon>
        <taxon>Diversisporales</taxon>
        <taxon>Acaulosporaceae</taxon>
        <taxon>Acaulospora</taxon>
    </lineage>
</organism>
<protein>
    <submittedName>
        <fullName evidence="1">12856_t:CDS:1</fullName>
    </submittedName>
</protein>
<comment type="caution">
    <text evidence="1">The sequence shown here is derived from an EMBL/GenBank/DDBJ whole genome shotgun (WGS) entry which is preliminary data.</text>
</comment>
<evidence type="ECO:0000313" key="2">
    <source>
        <dbReference type="Proteomes" id="UP000789525"/>
    </source>
</evidence>
<keyword evidence="2" id="KW-1185">Reference proteome</keyword>